<dbReference type="PANTHER" id="PTHR19848">
    <property type="entry name" value="WD40 REPEAT PROTEIN"/>
    <property type="match status" value="1"/>
</dbReference>
<gene>
    <name evidence="6" type="ORF">GZ77_06120</name>
</gene>
<dbReference type="Gene3D" id="2.130.10.10">
    <property type="entry name" value="YVTN repeat-like/Quinoprotein amine dehydrogenase"/>
    <property type="match status" value="2"/>
</dbReference>
<dbReference type="eggNOG" id="COG2319">
    <property type="taxonomic scope" value="Bacteria"/>
</dbReference>
<keyword evidence="5" id="KW-0732">Signal</keyword>
<feature type="compositionally biased region" description="Low complexity" evidence="4">
    <location>
        <begin position="72"/>
        <end position="84"/>
    </location>
</feature>
<dbReference type="Proteomes" id="UP000028006">
    <property type="component" value="Unassembled WGS sequence"/>
</dbReference>
<dbReference type="Pfam" id="PF00400">
    <property type="entry name" value="WD40"/>
    <property type="match status" value="2"/>
</dbReference>
<dbReference type="RefSeq" id="WP_034873294.1">
    <property type="nucleotide sequence ID" value="NZ_JOKG01000001.1"/>
</dbReference>
<sequence length="422" mass="45506">MSSIEKNWAIAGLVIPLVASCLQAQAQTAPNAQQPTETTILLEYVIPIDPNRLPETVTSTPMPTGSSVLTQSTPTPIPTTGSSSPKRHCKPYIPFSISWGRKNREDILAVGIGSGGLKGCPYSGAVQIFTVGAGRESKLQYAEHSGNWVPSVDFNNGQLAFGGDDKQVRVLDDGSFAHLKTLNATMPIKSVVYNREGTLLAVGADDRAHTEVMVYNVTDSFSRLYRLIDNRVSGVNDLEFNKYSTELAVATGDTDVWIYNATTSDLLQDLSAATGIIYDMDYSDDGNYLATVGVDQTLRVYKVESDSSFFTLTHALSVGNGLTSVVFSPGSIWLVVGLSDGTVRFYNPKDLSISPQIISYKKAYLYDLGFNPDGTKLAVARKDGVSIYRIVSKDTEVHNDSTSTTPLVALFMAVLGGGMLLP</sequence>
<feature type="compositionally biased region" description="Polar residues" evidence="4">
    <location>
        <begin position="59"/>
        <end position="71"/>
    </location>
</feature>
<dbReference type="InterPro" id="IPR001680">
    <property type="entry name" value="WD40_rpt"/>
</dbReference>
<dbReference type="InterPro" id="IPR036322">
    <property type="entry name" value="WD40_repeat_dom_sf"/>
</dbReference>
<proteinExistence type="predicted"/>
<evidence type="ECO:0000256" key="1">
    <source>
        <dbReference type="ARBA" id="ARBA00022574"/>
    </source>
</evidence>
<dbReference type="SUPFAM" id="SSF50978">
    <property type="entry name" value="WD40 repeat-like"/>
    <property type="match status" value="1"/>
</dbReference>
<evidence type="ECO:0000256" key="3">
    <source>
        <dbReference type="PROSITE-ProRule" id="PRU00221"/>
    </source>
</evidence>
<feature type="chain" id="PRO_5001760667" evidence="5">
    <location>
        <begin position="27"/>
        <end position="422"/>
    </location>
</feature>
<protein>
    <submittedName>
        <fullName evidence="6">Uncharacterized protein</fullName>
    </submittedName>
</protein>
<keyword evidence="2" id="KW-0677">Repeat</keyword>
<name>A0A081NC65_9GAMM</name>
<dbReference type="AlphaFoldDB" id="A0A081NC65"/>
<dbReference type="PROSITE" id="PS50082">
    <property type="entry name" value="WD_REPEATS_2"/>
    <property type="match status" value="1"/>
</dbReference>
<evidence type="ECO:0000313" key="7">
    <source>
        <dbReference type="Proteomes" id="UP000028006"/>
    </source>
</evidence>
<dbReference type="PROSITE" id="PS51257">
    <property type="entry name" value="PROKAR_LIPOPROTEIN"/>
    <property type="match status" value="1"/>
</dbReference>
<dbReference type="InterPro" id="IPR015943">
    <property type="entry name" value="WD40/YVTN_repeat-like_dom_sf"/>
</dbReference>
<feature type="signal peptide" evidence="5">
    <location>
        <begin position="1"/>
        <end position="26"/>
    </location>
</feature>
<evidence type="ECO:0000313" key="6">
    <source>
        <dbReference type="EMBL" id="KEQ16038.1"/>
    </source>
</evidence>
<feature type="repeat" description="WD" evidence="3">
    <location>
        <begin position="270"/>
        <end position="311"/>
    </location>
</feature>
<comment type="caution">
    <text evidence="6">The sequence shown here is derived from an EMBL/GenBank/DDBJ whole genome shotgun (WGS) entry which is preliminary data.</text>
</comment>
<dbReference type="SMART" id="SM00320">
    <property type="entry name" value="WD40"/>
    <property type="match status" value="6"/>
</dbReference>
<dbReference type="PANTHER" id="PTHR19848:SF8">
    <property type="entry name" value="F-BOX AND WD REPEAT DOMAIN CONTAINING 7"/>
    <property type="match status" value="1"/>
</dbReference>
<dbReference type="EMBL" id="JOKG01000001">
    <property type="protein sequence ID" value="KEQ16038.1"/>
    <property type="molecule type" value="Genomic_DNA"/>
</dbReference>
<accession>A0A081NC65</accession>
<evidence type="ECO:0000256" key="2">
    <source>
        <dbReference type="ARBA" id="ARBA00022737"/>
    </source>
</evidence>
<evidence type="ECO:0000256" key="4">
    <source>
        <dbReference type="SAM" id="MobiDB-lite"/>
    </source>
</evidence>
<evidence type="ECO:0000256" key="5">
    <source>
        <dbReference type="SAM" id="SignalP"/>
    </source>
</evidence>
<feature type="region of interest" description="Disordered" evidence="4">
    <location>
        <begin position="59"/>
        <end position="87"/>
    </location>
</feature>
<keyword evidence="7" id="KW-1185">Reference proteome</keyword>
<reference evidence="6 7" key="1">
    <citation type="submission" date="2014-06" db="EMBL/GenBank/DDBJ databases">
        <title>Whole Genome Sequences of Three Symbiotic Endozoicomonas Bacteria.</title>
        <authorList>
            <person name="Neave M.J."/>
            <person name="Apprill A."/>
            <person name="Voolstra C.R."/>
        </authorList>
    </citation>
    <scope>NUCLEOTIDE SEQUENCE [LARGE SCALE GENOMIC DNA]</scope>
    <source>
        <strain evidence="6 7">LMG 24815</strain>
    </source>
</reference>
<keyword evidence="1 3" id="KW-0853">WD repeat</keyword>
<organism evidence="6 7">
    <name type="scientific">Endozoicomonas montiporae</name>
    <dbReference type="NCBI Taxonomy" id="1027273"/>
    <lineage>
        <taxon>Bacteria</taxon>
        <taxon>Pseudomonadati</taxon>
        <taxon>Pseudomonadota</taxon>
        <taxon>Gammaproteobacteria</taxon>
        <taxon>Oceanospirillales</taxon>
        <taxon>Endozoicomonadaceae</taxon>
        <taxon>Endozoicomonas</taxon>
    </lineage>
</organism>